<keyword evidence="3" id="KW-1185">Reference proteome</keyword>
<sequence length="118" mass="12946">MSARSLVAGPAFALVLGLMPQVGAAQAVNDYPTNARADFVFVCMATNGQTREMLDRCSCVIDQIAETLPYDKYVSAETVMRMRQTTGERSGMFKQGGMMTDIVAEFRRAQAEAEVMCF</sequence>
<keyword evidence="1" id="KW-0732">Signal</keyword>
<evidence type="ECO:0000313" key="2">
    <source>
        <dbReference type="EMBL" id="AGT10416.1"/>
    </source>
</evidence>
<dbReference type="STRING" id="1367847.JCM7686_3381"/>
<dbReference type="HOGENOM" id="CLU_154406_1_0_5"/>
<dbReference type="AlphaFoldDB" id="S5YYX4"/>
<dbReference type="Proteomes" id="UP000015480">
    <property type="component" value="Chromosome"/>
</dbReference>
<evidence type="ECO:0000313" key="3">
    <source>
        <dbReference type="Proteomes" id="UP000015480"/>
    </source>
</evidence>
<dbReference type="eggNOG" id="ENOG5032RK3">
    <property type="taxonomic scope" value="Bacteria"/>
</dbReference>
<organism evidence="2 3">
    <name type="scientific">Paracoccus aminophilus JCM 7686</name>
    <dbReference type="NCBI Taxonomy" id="1367847"/>
    <lineage>
        <taxon>Bacteria</taxon>
        <taxon>Pseudomonadati</taxon>
        <taxon>Pseudomonadota</taxon>
        <taxon>Alphaproteobacteria</taxon>
        <taxon>Rhodobacterales</taxon>
        <taxon>Paracoccaceae</taxon>
        <taxon>Paracoccus</taxon>
    </lineage>
</organism>
<dbReference type="OrthoDB" id="7277196at2"/>
<dbReference type="EMBL" id="CP006650">
    <property type="protein sequence ID" value="AGT10416.1"/>
    <property type="molecule type" value="Genomic_DNA"/>
</dbReference>
<proteinExistence type="predicted"/>
<feature type="chain" id="PRO_5004535165" evidence="1">
    <location>
        <begin position="25"/>
        <end position="118"/>
    </location>
</feature>
<dbReference type="KEGG" id="pami:JCM7686_3381"/>
<protein>
    <submittedName>
        <fullName evidence="2">Uncharacterized protein</fullName>
    </submittedName>
</protein>
<reference evidence="2 3" key="1">
    <citation type="journal article" date="2014" name="BMC Genomics">
        <title>Architecture and functions of a multipartite genome of the methylotrophic bacterium Paracoccus aminophilus JCM 7686, containing primary and secondary chromids.</title>
        <authorList>
            <person name="Dziewit L."/>
            <person name="Czarnecki J."/>
            <person name="Wibberg D."/>
            <person name="Radlinska M."/>
            <person name="Mrozek P."/>
            <person name="Szymczak M."/>
            <person name="Schluter A."/>
            <person name="Puhler A."/>
            <person name="Bartosik D."/>
        </authorList>
    </citation>
    <scope>NUCLEOTIDE SEQUENCE [LARGE SCALE GENOMIC DNA]</scope>
    <source>
        <strain evidence="2">JCM 7686</strain>
    </source>
</reference>
<gene>
    <name evidence="2" type="ORF">JCM7686_3381</name>
</gene>
<dbReference type="PATRIC" id="fig|1367847.3.peg.3413"/>
<feature type="signal peptide" evidence="1">
    <location>
        <begin position="1"/>
        <end position="24"/>
    </location>
</feature>
<accession>S5YYX4</accession>
<evidence type="ECO:0000256" key="1">
    <source>
        <dbReference type="SAM" id="SignalP"/>
    </source>
</evidence>
<name>S5YYX4_PARAH</name>